<protein>
    <submittedName>
        <fullName evidence="1">Predicted protein</fullName>
    </submittedName>
</protein>
<name>D6AVL0_STRFL</name>
<organism evidence="1 2">
    <name type="scientific">Streptomyces filamentosus NRRL 15998</name>
    <dbReference type="NCBI Taxonomy" id="457431"/>
    <lineage>
        <taxon>Bacteria</taxon>
        <taxon>Bacillati</taxon>
        <taxon>Actinomycetota</taxon>
        <taxon>Actinomycetes</taxon>
        <taxon>Kitasatosporales</taxon>
        <taxon>Streptomycetaceae</taxon>
        <taxon>Streptomyces</taxon>
    </lineage>
</organism>
<dbReference type="AlphaFoldDB" id="D6AVL0"/>
<sequence>MSTRGQPLQLPRTPTPVATTCPRRTALEGASIMRHAGRVAILASLSITLGAASVGCAEGKAESIPELPQEFCWSVFDHDDVQSVLPAGERLKQDTDEFHFTDRNRSASCLIYIDGNNAFDAHARFEDNEELIEWSSFDKLEPDSIKIGKKGIVWNTGAITYFPCKPTVNSEPPAAKYLELTIYASGARVQNQRKTLPGLLEQFTAFAQKELKCA</sequence>
<evidence type="ECO:0000313" key="1">
    <source>
        <dbReference type="EMBL" id="EFE78458.2"/>
    </source>
</evidence>
<dbReference type="Proteomes" id="UP000003986">
    <property type="component" value="Unassembled WGS sequence"/>
</dbReference>
<reference evidence="2" key="1">
    <citation type="submission" date="2008-10" db="EMBL/GenBank/DDBJ databases">
        <authorList>
            <person name="Molnar K."/>
        </authorList>
    </citation>
    <scope>NUCLEOTIDE SEQUENCE [LARGE SCALE GENOMIC DNA]</scope>
    <source>
        <strain evidence="2">NRRL 15998</strain>
    </source>
</reference>
<evidence type="ECO:0000313" key="2">
    <source>
        <dbReference type="Proteomes" id="UP000003986"/>
    </source>
</evidence>
<gene>
    <name evidence="1" type="ORF">SSGG_05825</name>
</gene>
<proteinExistence type="predicted"/>
<reference evidence="2" key="2">
    <citation type="submission" date="2008-12" db="EMBL/GenBank/DDBJ databases">
        <title>Annotation of Streptomyces roseosporus strain NRRL 15998.</title>
        <authorList>
            <consortium name="The Broad Institute Genome Sequencing Platform"/>
            <consortium name="Broad Institute Microbial Sequencing Center"/>
            <person name="Fischbach M."/>
            <person name="Ward D."/>
            <person name="Young S."/>
            <person name="Kodira C.D."/>
            <person name="Zeng Q."/>
            <person name="Koehrsen M."/>
            <person name="Godfrey P."/>
            <person name="Alvarado L."/>
            <person name="Berlin A.M."/>
            <person name="Borenstein D."/>
            <person name="Chen Z."/>
            <person name="Engels R."/>
            <person name="Freedman E."/>
            <person name="Gellesch M."/>
            <person name="Goldberg J."/>
            <person name="Griggs A."/>
            <person name="Gujja S."/>
            <person name="Heiman D.I."/>
            <person name="Hepburn T.A."/>
            <person name="Howarth C."/>
            <person name="Jen D."/>
            <person name="Larson L."/>
            <person name="Lewis B."/>
            <person name="Mehta T."/>
            <person name="Park D."/>
            <person name="Pearson M."/>
            <person name="Roberts A."/>
            <person name="Saif S."/>
            <person name="Shea T.D."/>
            <person name="Shenoy N."/>
            <person name="Sisk P."/>
            <person name="Stolte C."/>
            <person name="Sykes S.N."/>
            <person name="Walk T."/>
            <person name="White J."/>
            <person name="Yandava C."/>
            <person name="Straight P."/>
            <person name="Clardy J."/>
            <person name="Hung D."/>
            <person name="Kolter R."/>
            <person name="Mekalanos J."/>
            <person name="Walker S."/>
            <person name="Walsh C.T."/>
            <person name="Wieland B.L.C."/>
            <person name="Ilzarbe M."/>
            <person name="Galagan J."/>
            <person name="Nusbaum C."/>
            <person name="Birren B."/>
        </authorList>
    </citation>
    <scope>NUCLEOTIDE SEQUENCE [LARGE SCALE GENOMIC DNA]</scope>
    <source>
        <strain evidence="2">NRRL 15998</strain>
    </source>
</reference>
<dbReference type="EMBL" id="DS999644">
    <property type="protein sequence ID" value="EFE78458.2"/>
    <property type="molecule type" value="Genomic_DNA"/>
</dbReference>
<accession>D6AVL0</accession>